<dbReference type="EMBL" id="CP002281">
    <property type="protein sequence ID" value="ADO82808.1"/>
    <property type="molecule type" value="Genomic_DNA"/>
</dbReference>
<dbReference type="HOGENOM" id="CLU_050639_3_0_0"/>
<keyword evidence="2" id="KW-1185">Reference proteome</keyword>
<dbReference type="RefSeq" id="WP_013387476.1">
    <property type="nucleotide sequence ID" value="NC_014632.1"/>
</dbReference>
<organism evidence="1 2">
    <name type="scientific">Ilyobacter polytropus (strain ATCC 51220 / DSM 2926 / LMG 16218 / CuHBu1)</name>
    <dbReference type="NCBI Taxonomy" id="572544"/>
    <lineage>
        <taxon>Bacteria</taxon>
        <taxon>Fusobacteriati</taxon>
        <taxon>Fusobacteriota</taxon>
        <taxon>Fusobacteriia</taxon>
        <taxon>Fusobacteriales</taxon>
        <taxon>Fusobacteriaceae</taxon>
        <taxon>Ilyobacter</taxon>
    </lineage>
</organism>
<reference evidence="1 2" key="1">
    <citation type="journal article" date="2010" name="Stand. Genomic Sci.">
        <title>Complete genome sequence of Ilyobacter polytropus type strain (CuHbu1).</title>
        <authorList>
            <person name="Sikorski J."/>
            <person name="Chertkov O."/>
            <person name="Lapidus A."/>
            <person name="Nolan M."/>
            <person name="Lucas S."/>
            <person name="Del Rio T.G."/>
            <person name="Tice H."/>
            <person name="Cheng J.F."/>
            <person name="Tapia R."/>
            <person name="Han C."/>
            <person name="Goodwin L."/>
            <person name="Pitluck S."/>
            <person name="Liolios K."/>
            <person name="Ivanova N."/>
            <person name="Mavromatis K."/>
            <person name="Mikhailova N."/>
            <person name="Pati A."/>
            <person name="Chen A."/>
            <person name="Palaniappan K."/>
            <person name="Land M."/>
            <person name="Hauser L."/>
            <person name="Chang Y.J."/>
            <person name="Jeffries C.D."/>
            <person name="Brambilla E."/>
            <person name="Yasawong M."/>
            <person name="Rohde M."/>
            <person name="Pukall R."/>
            <person name="Spring S."/>
            <person name="Goker M."/>
            <person name="Woyke T."/>
            <person name="Bristow J."/>
            <person name="Eisen J.A."/>
            <person name="Markowitz V."/>
            <person name="Hugenholtz P."/>
            <person name="Kyrpides N.C."/>
            <person name="Klenk H.P."/>
        </authorList>
    </citation>
    <scope>NUCLEOTIDE SEQUENCE [LARGE SCALE GENOMIC DNA]</scope>
    <source>
        <strain evidence="2">ATCC 51220 / DSM 2926 / LMG 16218 / CuHBu1</strain>
    </source>
</reference>
<proteinExistence type="predicted"/>
<evidence type="ECO:0000313" key="1">
    <source>
        <dbReference type="EMBL" id="ADO82808.1"/>
    </source>
</evidence>
<dbReference type="AlphaFoldDB" id="E3H9A9"/>
<dbReference type="KEGG" id="ipo:Ilyop_1027"/>
<evidence type="ECO:0000313" key="2">
    <source>
        <dbReference type="Proteomes" id="UP000006875"/>
    </source>
</evidence>
<protein>
    <submittedName>
        <fullName evidence="1">Late control D family protein</fullName>
    </submittedName>
</protein>
<dbReference type="eggNOG" id="COG3500">
    <property type="taxonomic scope" value="Bacteria"/>
</dbReference>
<dbReference type="Proteomes" id="UP000006875">
    <property type="component" value="Chromosome"/>
</dbReference>
<accession>E3H9A9</accession>
<dbReference type="SUPFAM" id="SSF69279">
    <property type="entry name" value="Phage tail proteins"/>
    <property type="match status" value="1"/>
</dbReference>
<gene>
    <name evidence="1" type="ordered locus">Ilyop_1027</name>
</gene>
<name>E3H9A9_ILYPC</name>
<sequence>MKARRSYVKIIYEGKDITGDLTPYFKGLSYTDNLDKADTASFTLLGDKWIKEWAILKGDRFQIDIGVLNWKHQGDSRVLKCGTFIVDDISFSGAPDMITVSGNSIDITKDLKGVYRDNTWENISLKEIAQEISERYSMNLFYDCDEEFIYEKIDQVKESDAQLLSRIVKEHGFTIKITAEQLIIFDDKKYEDRETVATFSKEDLRSYEIQCDDLDVYDACEITFYDPILGVQIKGRYEAPASSFYKVRTGKVYYKNVDTGVTGVSKEEKEKYLRERAKKLLRNKNKNETQIRIDQMGDPGYLAGITAKATGFGRYDGIYLITSVTHSLDSGYKCSIAARRRLDF</sequence>
<dbReference type="STRING" id="572544.Ilyop_1027"/>